<dbReference type="EMBL" id="JAQOMS010000002">
    <property type="protein sequence ID" value="MDC2888504.1"/>
    <property type="molecule type" value="Genomic_DNA"/>
</dbReference>
<dbReference type="CDD" id="cd01856">
    <property type="entry name" value="YlqF"/>
    <property type="match status" value="1"/>
</dbReference>
<dbReference type="InterPro" id="IPR006073">
    <property type="entry name" value="GTP-bd"/>
</dbReference>
<evidence type="ECO:0000256" key="1">
    <source>
        <dbReference type="ARBA" id="ARBA00022741"/>
    </source>
</evidence>
<dbReference type="Pfam" id="PF13279">
    <property type="entry name" value="4HBT_2"/>
    <property type="match status" value="1"/>
</dbReference>
<keyword evidence="1" id="KW-0547">Nucleotide-binding</keyword>
<evidence type="ECO:0000256" key="2">
    <source>
        <dbReference type="ARBA" id="ARBA00022801"/>
    </source>
</evidence>
<reference evidence="6 7" key="1">
    <citation type="submission" date="2023-01" db="EMBL/GenBank/DDBJ databases">
        <title>Psychrosphaera sp. nov., isolated from marine algae.</title>
        <authorList>
            <person name="Bayburt H."/>
            <person name="Choi B.J."/>
            <person name="Kim J.M."/>
            <person name="Choi D.G."/>
            <person name="Jeon C.O."/>
        </authorList>
    </citation>
    <scope>NUCLEOTIDE SEQUENCE [LARGE SCALE GENOMIC DNA]</scope>
    <source>
        <strain evidence="6 7">G1-22</strain>
    </source>
</reference>
<dbReference type="InterPro" id="IPR023179">
    <property type="entry name" value="GTP-bd_ortho_bundle_sf"/>
</dbReference>
<sequence length="448" mass="50915">MAINWFPGHMHKARKEIAEIMPQVDVIIEILDARIPFSSENPLVPKLRGDTPVLKVLNKSDLADPIQTARWLEHLEQERGITAIAITQHDPKGIKDLLNVISDMVPHRVSQDKQLRALICGIPNVGKSTTINILADRIIAKTGNEAGVTKAQQRIRLDNNIVLHDTLGFLWPKLEPQDCGYRLAITGGIKDTVTEKEDIAYYLIEYLMEYYPQLLMDRFQFDEMPQQPIDVMDLIAKNRACMRKGGIADLYKVSEIVINEYRGGVFGPITLETVELGLAAKVIMEEKEAEREANKEKEEELKRKNVVDVKRIPMSQISFVTVRGYHLDVYQHVNNARYLEFLEDARWQYLEETGDIEYFQSLGLAWVIVNINISYRTGAYMGQVLAIETKLSKVGNKSAVFNQVITVKGTETVVADADITFVVLDQKTGKAIPIEDDLRERFNQHLID</sequence>
<dbReference type="InterPro" id="IPR029069">
    <property type="entry name" value="HotDog_dom_sf"/>
</dbReference>
<accession>A0ABT5FBT6</accession>
<dbReference type="NCBIfam" id="TIGR03596">
    <property type="entry name" value="GTPase_YlqF"/>
    <property type="match status" value="1"/>
</dbReference>
<proteinExistence type="predicted"/>
<evidence type="ECO:0000259" key="5">
    <source>
        <dbReference type="PROSITE" id="PS51721"/>
    </source>
</evidence>
<dbReference type="InterPro" id="IPR006684">
    <property type="entry name" value="YbgC/YbaW"/>
</dbReference>
<dbReference type="InterPro" id="IPR027417">
    <property type="entry name" value="P-loop_NTPase"/>
</dbReference>
<dbReference type="PANTHER" id="PTHR45782">
    <property type="entry name" value="MITOCHONDRIAL RIBOSOME-ASSOCIATED GTPASE 1"/>
    <property type="match status" value="1"/>
</dbReference>
<dbReference type="InterPro" id="IPR019991">
    <property type="entry name" value="GTP-bd_ribosome_bgen"/>
</dbReference>
<dbReference type="Gene3D" id="3.40.50.300">
    <property type="entry name" value="P-loop containing nucleotide triphosphate hydrolases"/>
    <property type="match status" value="1"/>
</dbReference>
<dbReference type="CDD" id="cd00586">
    <property type="entry name" value="4HBT"/>
    <property type="match status" value="1"/>
</dbReference>
<keyword evidence="4" id="KW-0175">Coiled coil</keyword>
<evidence type="ECO:0000313" key="6">
    <source>
        <dbReference type="EMBL" id="MDC2888504.1"/>
    </source>
</evidence>
<gene>
    <name evidence="6" type="primary">ylqF</name>
    <name evidence="6" type="ORF">PN838_06740</name>
</gene>
<comment type="caution">
    <text evidence="6">The sequence shown here is derived from an EMBL/GenBank/DDBJ whole genome shotgun (WGS) entry which is preliminary data.</text>
</comment>
<feature type="domain" description="CP-type G" evidence="5">
    <location>
        <begin position="14"/>
        <end position="172"/>
    </location>
</feature>
<dbReference type="PANTHER" id="PTHR45782:SF4">
    <property type="entry name" value="MITOCHONDRIAL RIBOSOME-ASSOCIATED GTPASE 1"/>
    <property type="match status" value="1"/>
</dbReference>
<dbReference type="Proteomes" id="UP001528411">
    <property type="component" value="Unassembled WGS sequence"/>
</dbReference>
<dbReference type="SUPFAM" id="SSF54637">
    <property type="entry name" value="Thioesterase/thiol ester dehydrase-isomerase"/>
    <property type="match status" value="1"/>
</dbReference>
<keyword evidence="3" id="KW-0342">GTP-binding</keyword>
<evidence type="ECO:0000256" key="3">
    <source>
        <dbReference type="ARBA" id="ARBA00023134"/>
    </source>
</evidence>
<organism evidence="6 7">
    <name type="scientific">Psychrosphaera algicola</name>
    <dbReference type="NCBI Taxonomy" id="3023714"/>
    <lineage>
        <taxon>Bacteria</taxon>
        <taxon>Pseudomonadati</taxon>
        <taxon>Pseudomonadota</taxon>
        <taxon>Gammaproteobacteria</taxon>
        <taxon>Alteromonadales</taxon>
        <taxon>Pseudoalteromonadaceae</taxon>
        <taxon>Psychrosphaera</taxon>
    </lineage>
</organism>
<dbReference type="SUPFAM" id="SSF52540">
    <property type="entry name" value="P-loop containing nucleoside triphosphate hydrolases"/>
    <property type="match status" value="1"/>
</dbReference>
<dbReference type="Gene3D" id="3.10.129.10">
    <property type="entry name" value="Hotdog Thioesterase"/>
    <property type="match status" value="1"/>
</dbReference>
<dbReference type="InterPro" id="IPR030378">
    <property type="entry name" value="G_CP_dom"/>
</dbReference>
<name>A0ABT5FBT6_9GAMM</name>
<feature type="coiled-coil region" evidence="4">
    <location>
        <begin position="279"/>
        <end position="307"/>
    </location>
</feature>
<evidence type="ECO:0000313" key="7">
    <source>
        <dbReference type="Proteomes" id="UP001528411"/>
    </source>
</evidence>
<dbReference type="NCBIfam" id="TIGR00051">
    <property type="entry name" value="YbgC/FadM family acyl-CoA thioesterase"/>
    <property type="match status" value="1"/>
</dbReference>
<keyword evidence="7" id="KW-1185">Reference proteome</keyword>
<dbReference type="Pfam" id="PF01926">
    <property type="entry name" value="MMR_HSR1"/>
    <property type="match status" value="1"/>
</dbReference>
<dbReference type="Gene3D" id="1.10.1580.10">
    <property type="match status" value="1"/>
</dbReference>
<evidence type="ECO:0000256" key="4">
    <source>
        <dbReference type="SAM" id="Coils"/>
    </source>
</evidence>
<keyword evidence="2" id="KW-0378">Hydrolase</keyword>
<dbReference type="PROSITE" id="PS51721">
    <property type="entry name" value="G_CP"/>
    <property type="match status" value="1"/>
</dbReference>
<protein>
    <submittedName>
        <fullName evidence="6">Ribosome biogenesis GTPase YlqF</fullName>
    </submittedName>
</protein>